<dbReference type="SMART" id="SM00243">
    <property type="entry name" value="GAS2"/>
    <property type="match status" value="1"/>
</dbReference>
<dbReference type="Pfam" id="PF00307">
    <property type="entry name" value="CH"/>
    <property type="match status" value="1"/>
</dbReference>
<accession>A0A131ZTG6</accession>
<dbReference type="SUPFAM" id="SSF46966">
    <property type="entry name" value="Spectrin repeat"/>
    <property type="match status" value="25"/>
</dbReference>
<dbReference type="GO" id="GO:0005737">
    <property type="term" value="C:cytoplasm"/>
    <property type="evidence" value="ECO:0007669"/>
    <property type="project" value="TreeGrafter"/>
</dbReference>
<dbReference type="InterPro" id="IPR018159">
    <property type="entry name" value="Spectrin/alpha-actinin"/>
</dbReference>
<dbReference type="GO" id="GO:0045104">
    <property type="term" value="P:intermediate filament cytoskeleton organization"/>
    <property type="evidence" value="ECO:0007669"/>
    <property type="project" value="InterPro"/>
</dbReference>
<evidence type="ECO:0000256" key="8">
    <source>
        <dbReference type="SAM" id="MobiDB-lite"/>
    </source>
</evidence>
<dbReference type="InterPro" id="IPR003108">
    <property type="entry name" value="GAR_dom"/>
</dbReference>
<dbReference type="PANTHER" id="PTHR23169">
    <property type="entry name" value="ENVOPLAKIN"/>
    <property type="match status" value="1"/>
</dbReference>
<evidence type="ECO:0000256" key="1">
    <source>
        <dbReference type="ARBA" id="ARBA00004245"/>
    </source>
</evidence>
<comment type="subcellular location">
    <subcellularLocation>
        <location evidence="1">Cytoplasm</location>
        <location evidence="1">Cytoskeleton</location>
    </subcellularLocation>
</comment>
<keyword evidence="4" id="KW-0677">Repeat</keyword>
<dbReference type="Proteomes" id="UP000616769">
    <property type="component" value="Unassembled WGS sequence"/>
</dbReference>
<dbReference type="Pfam" id="PF00435">
    <property type="entry name" value="Spectrin"/>
    <property type="match status" value="20"/>
</dbReference>
<gene>
    <name evidence="9" type="ORF">QR98_0004840</name>
</gene>
<dbReference type="Pfam" id="PF13499">
    <property type="entry name" value="EF-hand_7"/>
    <property type="match status" value="1"/>
</dbReference>
<dbReference type="PANTHER" id="PTHR23169:SF23">
    <property type="entry name" value="SHORT STOP, ISOFORM H"/>
    <property type="match status" value="1"/>
</dbReference>
<dbReference type="SUPFAM" id="SSF47473">
    <property type="entry name" value="EF-hand"/>
    <property type="match status" value="1"/>
</dbReference>
<dbReference type="GO" id="GO:0005509">
    <property type="term" value="F:calcium ion binding"/>
    <property type="evidence" value="ECO:0007669"/>
    <property type="project" value="InterPro"/>
</dbReference>
<dbReference type="GO" id="GO:0030056">
    <property type="term" value="C:hemidesmosome"/>
    <property type="evidence" value="ECO:0007669"/>
    <property type="project" value="TreeGrafter"/>
</dbReference>
<dbReference type="SMART" id="SM00054">
    <property type="entry name" value="EFh"/>
    <property type="match status" value="2"/>
</dbReference>
<comment type="caution">
    <text evidence="9">The sequence shown here is derived from an EMBL/GenBank/DDBJ whole genome shotgun (WGS) entry which is preliminary data.</text>
</comment>
<evidence type="ECO:0000313" key="9">
    <source>
        <dbReference type="EMBL" id="KPM01597.1"/>
    </source>
</evidence>
<evidence type="ECO:0000256" key="2">
    <source>
        <dbReference type="ARBA" id="ARBA00022490"/>
    </source>
</evidence>
<dbReference type="GO" id="GO:0005882">
    <property type="term" value="C:intermediate filament"/>
    <property type="evidence" value="ECO:0007669"/>
    <property type="project" value="TreeGrafter"/>
</dbReference>
<dbReference type="GO" id="GO:0005198">
    <property type="term" value="F:structural molecule activity"/>
    <property type="evidence" value="ECO:0007669"/>
    <property type="project" value="TreeGrafter"/>
</dbReference>
<dbReference type="SMART" id="SM00033">
    <property type="entry name" value="CH"/>
    <property type="match status" value="1"/>
</dbReference>
<dbReference type="PROSITE" id="PS50222">
    <property type="entry name" value="EF_HAND_2"/>
    <property type="match status" value="2"/>
</dbReference>
<dbReference type="GO" id="GO:0008017">
    <property type="term" value="F:microtubule binding"/>
    <property type="evidence" value="ECO:0007669"/>
    <property type="project" value="InterPro"/>
</dbReference>
<evidence type="ECO:0000256" key="7">
    <source>
        <dbReference type="SAM" id="Coils"/>
    </source>
</evidence>
<dbReference type="Pfam" id="PF17902">
    <property type="entry name" value="SH3_10"/>
    <property type="match status" value="1"/>
</dbReference>
<dbReference type="SMART" id="SM00150">
    <property type="entry name" value="SPEC"/>
    <property type="match status" value="28"/>
</dbReference>
<feature type="coiled-coil region" evidence="7">
    <location>
        <begin position="1739"/>
        <end position="1902"/>
    </location>
</feature>
<dbReference type="Gene3D" id="3.30.920.20">
    <property type="entry name" value="Gas2-like domain"/>
    <property type="match status" value="1"/>
</dbReference>
<keyword evidence="7" id="KW-0175">Coiled coil</keyword>
<dbReference type="InterPro" id="IPR036534">
    <property type="entry name" value="GAR_dom_sf"/>
</dbReference>
<dbReference type="InterPro" id="IPR041615">
    <property type="entry name" value="Desmoplakin_SH3"/>
</dbReference>
<dbReference type="GO" id="GO:0042060">
    <property type="term" value="P:wound healing"/>
    <property type="evidence" value="ECO:0007669"/>
    <property type="project" value="TreeGrafter"/>
</dbReference>
<dbReference type="GO" id="GO:0005886">
    <property type="term" value="C:plasma membrane"/>
    <property type="evidence" value="ECO:0007669"/>
    <property type="project" value="UniProtKB-SubCell"/>
</dbReference>
<feature type="coiled-coil region" evidence="7">
    <location>
        <begin position="888"/>
        <end position="992"/>
    </location>
</feature>
<dbReference type="Gene3D" id="2.30.30.40">
    <property type="entry name" value="SH3 Domains"/>
    <property type="match status" value="1"/>
</dbReference>
<dbReference type="CDD" id="cd00176">
    <property type="entry name" value="SPEC"/>
    <property type="match status" value="17"/>
</dbReference>
<keyword evidence="5" id="KW-0106">Calcium</keyword>
<dbReference type="VEuPathDB" id="VectorBase:SSCA005229"/>
<reference evidence="9 10" key="1">
    <citation type="journal article" date="2015" name="Parasit. Vectors">
        <title>Draft genome of the scabies mite.</title>
        <authorList>
            <person name="Rider S.D.Jr."/>
            <person name="Morgan M.S."/>
            <person name="Arlian L.G."/>
        </authorList>
    </citation>
    <scope>NUCLEOTIDE SEQUENCE [LARGE SCALE GENOMIC DNA]</scope>
    <source>
        <strain evidence="9">Arlian Lab</strain>
    </source>
</reference>
<dbReference type="InterPro" id="IPR036872">
    <property type="entry name" value="CH_dom_sf"/>
</dbReference>
<sequence length="4108" mass="483130">MYNFVKGNRLFVKGSREDDDPDNIADPNENQLINDHSHEKHHYDFQTKNHLASASQESREIFRTSHNRNGLKTIHTQKVARKLTTVNRGEQRKLPTYSMLEGNKLKEKLMKWAQKTTRGYPGVNITDFTNSWRDGLAYNAIIHRNRPDLIDYLKCRDRSDKENLQTAFNTLSHNFGINHTLTPEEIVRSEPSEDEMIKYLEALYELFPDPPDHNPLWDAEKIRRIDEYKDLASRLLVWLRESIPKLNDRNFPNTVPEMLNVKRENDIFKTEQIPPKLHDKQKLASTYEDVLNMARSLPGKHVKIEDEYDISNIERLWKNMITAHQKREHDINEEIARLEKLEKIAENLVKEIDICDHNLESIKKQIIEEEKQVLKQDPLKPNFNIDNIQRSLAEEEGRIKNMYNVVKFLTENKYHHADQLANQVDYLYKKWKQLKLNFDNNVVKVLNERKEAALRKPKTEEELINENEHFRFLHECIQKVLEKRKYLESLSLGDDVHSIQRRLEQFKEEEREIKLFQSKVDECNNRKIHIKPQEMPIYNNMLNRLHTAYDDLKSFTRQRITDLSSLLEFFKAAEKELAWIASKEEIEVARDWSSRNVNIEQLSKYHYSLVKEMESREREFNRVQDRGESLIRERHPGTKLIENMMAKMQYNWSWLLQLINCFEQHLKHTGDFINFMDDVNESKKLINSFEDKLNNQYSRQHITIEEGEKMLKEMLSLKDDISKIGTKINDLESRSSHIVNMKQRKLPLPHPIKVKSLCMIKNENAIINKNEMVTLYDNSQRTKWRINTSNNTELNIPSVCFVIPPPDPDVIDALAELKNKLDALIALWAQKHRELRQNMVLASLKLVKDWDYPTYCAMDPRKRDNILRMLEDDINKLAREGPPDDPKIRHLQDELDDIKKKFAEFEERRRREEEEKKNQAMIQKFIDSANDLLEKLQEKERILIQRAQNSIPREMSVLENLIVEHNEFEHDLSKYESRIRNLKEEFFKISNKSHAAQSKYEAIIETWDRVCNLSKHYAERLKALQTVLVDIQQAVLTLNDVQTRLVQQEEIPADEIDLNRMFNELKELQNTMQTNNGAYEQLLSNVTKVRRLVERTRPKQTSHADLNRLEEDVKLLYKKWKNASTSIMERLSAIELCSDLLKKYRTLMNVEKNWLNQTSAKVQTMMNRSDLDYVTRIYESLVERKPAIEETTNAGYRFIQEAKSSMQKIKSYKESLEDHAEISAKRLRKHGGVEIVEQELEALNNEYKSLLDQVLSYLNQLQDDESRIKEFNSIASKLKYWLEQKEKLIAVLGPIGSEPYVVQSQLRQINVMKDEFSSQEHLLNKMDKLGNSILERIDRTNPYYTEVSSQMNDIHKTWKHLLAILDEREKNLMLVSEASADFQNKLAKLTKNLDAISDEFDKIVHSNLENDEQLLKLTNLEDNLEGQRPLLAELGNSCNNLCNLLTDNASKNECREKFKNVENRYNDLSRKISNKKTELQSTIKEDREFFMLCDELQDWLRNMLNLLSKEIKISAIYEIVQRQIQEFEPIYQQVRDKEHEVHMVINKGNALLNKSYKSDTSNWRQKLDNIKRQWDLVKKEALEKKSKLHKCLDICREFNANYNSLYPVLEQYEAKLRDFQDIPINRSELENRLKEIQFLKSDISKRQRDFDQIRNLADQLLSIADTDKDHVKDRMNQLKELWDRVNNEILKKNQLFDSVLQKLILYKESLKDFNTALQRIEDKMVTHQSFSDQKLVERMRSLLDEAKDLRHNLDALKNHAHNLINEIRNEKATRQIEKEVEAAENRYNDLLNKLEVKCKDLDALANDVKNFTMKLSDIQNELNQMEKQLNNMGPIARNPDVLRNQLDEIKDFRSNLEKVHKKLKDAEQIYKNILDQDHTFDNNMYRYQLDNLNRQYDRLDDLSNQRMNNILKMLDKVKAFYDDYKDVDKNLNDVSREIDNLKPISRDIDAIRAQQNEFRNLNANVIEPLARKVDDLIRKANALIQSALPGVDTSKLEQDADKINSKWNNLKEKINDRERKLDSAMLQAGRFQDALDAFEKWLNDTENMLANQKPPSSDHKVLKSQIQEQQLIKKMINDRESSLHSLKELGQEFMRNLDSNEKFHVENQLNDLTKRFNVLKNECDKRLNLLKEIYPIAKAFSDKALPLQEWLDNTERKLNNLKQSMAMDSENLRNKIKEHQILHQDVLNHKPDFERLTEIAQNLISLLTDDEAQIVVDKYKELTDRYARLVEDSLEFGEELDEAKKILDNFNMGFDDLFNWIDKMENRVNKHKYCAVSVEKIRDQLDDLRDINQEIQSTEPKIYEILNMYQNFNRGDSITIKQKIDQLQFRFNELKRKALDYQKNLKDALGIAQNFYNAHEKVNAWMDVAEKSLKSLDSQSIKQQESTIRTLENQINENKSLIDIINNLAPQFCNYTNGQGTSHVESIVIKDNRRFNNICDQINRQVDKIDVLKQRNDEVVNDIDELYDWFKDVERQLLEAEGIPHEPKKLTILLKETKALYDDINGQKGRVRDVLANVKKLVRNNNTEDMIHIREKSEELKDLANRVSQLCSDRLSLLEQALPLAEYFFEAYQELNQWLDEAENEAQRLGGSINAIRIKQQQEIINNLYRSINEHKPVLEKLNKTGQSLINIVQESSAKQLKRLMDDINERFNNLKVKLKDQQLILDSALQETSQFSGKIDGLLRTLQDLLDQLKNVEPISAHPPKIQEQIHENDSIIDELSKRKMAYDTICQVAQDLINKAGKTDDSIRDIYNQNNKLKDCWNQCNDLANRRRNDLNDAFKIATKFWEQLEDALKSLKKIEKAITAEESPACEPNAVFKQQEFLKEIKKDLDETRQKVDDCKMTGRNLIKIVGESDKYEIKKNIDDLENYWNNVADLFSQREKDLKSAMEKAMKFHEALQNLLEFLDNAEDTFANMGPIAADLNAVKKQLHDLNGFKKHVDSHLPELENFNRLANQLLECVSSSQAKSIREPMNEVNHRWDDLIKAIANRQSELENALLKLGQFEQSYNDFLDWLNKTERVLDEIKPTFNDPQVLEIELSKFKVLENDIYAHQNTVDTLNSAGKMLIDNERGTDNARATQNKLNHLNSRWQQLLDKTEQRKRELEELLKEAHSFNQELLDMISWINDMDNEISVSKPVGGLPETAREQLARFMEIYQEIESNRFRVDSLLDKGNELLKKSREAPTIQHNMKSLKTKWDNLLAKANDKKIKLEIALAEAIDFHNSLEKFVEWLTEAEKYLNNLQPVSKVLERITKQIEEHKNFQKDLGEKREMMMELDKKGTHLKYFSQKQDVILIKNLLVSVQHRWEKVLARASERSRNLDYGLRETKEFYDAWNDLMNWLNEMEKNFDSMQPISNDSEAIRILIQKHREFQRQLGAKHAQYDNTIKMGKNLKDKAPKIDVPILQNMIDELKNKWNSICNKSVDRQRKLEEALLFSGQFKDAIDALLDWLDKAREQLLSTQSVYGDLDTVTALVEQHKIFLEEFKRREKNLQSVHRISSELLKSSSGEDDYNIQAEIAQIDEKWKEVEQLSKERSVELDKAIIEAEKLHKSVNILLEWLSDAEMKLRFSGPMPEDEDATREQIAEHETFLEEMAIQEKSKDDTVKIAQDILEKCHPEAITVIKHWITIIQSRWEEVNSWSKQREQRLHDHLDSLMNIMDSLEKALAWLIGTEAALLAAETQPLPDDNVELNRLIDEHDRFMEDLEQKGLDVDKIAKTFAIKKQSALTGTKTMDRQSRRGYLRSSTPIKVQHDFDYDVKQPKVKELLDKWGKVNKLSNDRKKRLQDKLDYNNEVERIKHFDFDEWRRRFLGWMNNKKARIIDFFKRIDSNNDGRVTKSEFVEGFVRSKFTTSRLEMEKVAEIFDRNNDGYVDHKEYIDTLRPERDIPKTESEIIQDEVQKQVDKCNCLDKYKVSQVGECKYRFGESQKLRLVRILRSTVMVRVGGGWISLDDFLKKYDPCRAKGRTNIELREQLANDFDKSKSLYNDDGSVLSIGPITKVYHHKGDIIFDSMIKEKTDRSLPMNSLNQTSDYSFSDHHDSSGTKSRPRTANSRHSSQPPSRTGSDLSIDSLDNSNPKLSTYKFTPKSLANKKIDSRQGSYTNIRDRIN</sequence>
<feature type="compositionally biased region" description="Polar residues" evidence="8">
    <location>
        <begin position="4042"/>
        <end position="4063"/>
    </location>
</feature>
<dbReference type="FunFam" id="1.20.58.60:FF:000001">
    <property type="entry name" value="Microtubule-actin cross-linking factor 1"/>
    <property type="match status" value="4"/>
</dbReference>
<evidence type="ECO:0000313" key="10">
    <source>
        <dbReference type="Proteomes" id="UP000616769"/>
    </source>
</evidence>
<evidence type="ECO:0000256" key="3">
    <source>
        <dbReference type="ARBA" id="ARBA00022553"/>
    </source>
</evidence>
<dbReference type="Pfam" id="PF21019">
    <property type="entry name" value="Spectrin_3"/>
    <property type="match status" value="1"/>
</dbReference>
<dbReference type="PROSITE" id="PS50021">
    <property type="entry name" value="CH"/>
    <property type="match status" value="1"/>
</dbReference>
<dbReference type="InterPro" id="IPR018247">
    <property type="entry name" value="EF_Hand_1_Ca_BS"/>
</dbReference>
<dbReference type="InterPro" id="IPR001715">
    <property type="entry name" value="CH_dom"/>
</dbReference>
<dbReference type="Gene3D" id="1.20.58.60">
    <property type="match status" value="26"/>
</dbReference>
<feature type="compositionally biased region" description="Low complexity" evidence="8">
    <location>
        <begin position="4064"/>
        <end position="4075"/>
    </location>
</feature>
<dbReference type="Gene3D" id="1.10.238.10">
    <property type="entry name" value="EF-hand"/>
    <property type="match status" value="1"/>
</dbReference>
<evidence type="ECO:0000256" key="4">
    <source>
        <dbReference type="ARBA" id="ARBA00022737"/>
    </source>
</evidence>
<dbReference type="EMBL" id="JXLN01000883">
    <property type="protein sequence ID" value="KPM01597.1"/>
    <property type="molecule type" value="Genomic_DNA"/>
</dbReference>
<proteinExistence type="predicted"/>
<dbReference type="GO" id="GO:0031122">
    <property type="term" value="P:cytoplasmic microtubule organization"/>
    <property type="evidence" value="ECO:0007669"/>
    <property type="project" value="TreeGrafter"/>
</dbReference>
<organism evidence="9 10">
    <name type="scientific">Sarcoptes scabiei</name>
    <name type="common">Itch mite</name>
    <name type="synonym">Acarus scabiei</name>
    <dbReference type="NCBI Taxonomy" id="52283"/>
    <lineage>
        <taxon>Eukaryota</taxon>
        <taxon>Metazoa</taxon>
        <taxon>Ecdysozoa</taxon>
        <taxon>Arthropoda</taxon>
        <taxon>Chelicerata</taxon>
        <taxon>Arachnida</taxon>
        <taxon>Acari</taxon>
        <taxon>Acariformes</taxon>
        <taxon>Sarcoptiformes</taxon>
        <taxon>Astigmata</taxon>
        <taxon>Psoroptidia</taxon>
        <taxon>Sarcoptoidea</taxon>
        <taxon>Sarcoptidae</taxon>
        <taxon>Sarcoptinae</taxon>
        <taxon>Sarcoptes</taxon>
    </lineage>
</organism>
<dbReference type="CDD" id="cd00051">
    <property type="entry name" value="EFh"/>
    <property type="match status" value="1"/>
</dbReference>
<keyword evidence="2" id="KW-0963">Cytoplasm</keyword>
<protein>
    <submittedName>
        <fullName evidence="9">Short stop-like protein</fullName>
    </submittedName>
</protein>
<dbReference type="SUPFAM" id="SSF143575">
    <property type="entry name" value="GAS2 domain-like"/>
    <property type="match status" value="1"/>
</dbReference>
<feature type="coiled-coil region" evidence="7">
    <location>
        <begin position="3088"/>
        <end position="3118"/>
    </location>
</feature>
<evidence type="ECO:0000256" key="6">
    <source>
        <dbReference type="ARBA" id="ARBA00023212"/>
    </source>
</evidence>
<feature type="region of interest" description="Disordered" evidence="8">
    <location>
        <begin position="4022"/>
        <end position="4083"/>
    </location>
</feature>
<dbReference type="InterPro" id="IPR011992">
    <property type="entry name" value="EF-hand-dom_pair"/>
</dbReference>
<keyword evidence="6" id="KW-0206">Cytoskeleton</keyword>
<dbReference type="SUPFAM" id="SSF47576">
    <property type="entry name" value="Calponin-homology domain, CH-domain"/>
    <property type="match status" value="1"/>
</dbReference>
<dbReference type="OrthoDB" id="2250192at2759"/>
<dbReference type="PROSITE" id="PS51460">
    <property type="entry name" value="GAR"/>
    <property type="match status" value="1"/>
</dbReference>
<keyword evidence="3" id="KW-0597">Phosphoprotein</keyword>
<evidence type="ECO:0000256" key="5">
    <source>
        <dbReference type="ARBA" id="ARBA00022837"/>
    </source>
</evidence>
<dbReference type="InterPro" id="IPR002017">
    <property type="entry name" value="Spectrin_repeat"/>
</dbReference>
<name>A0A131ZTG6_SARSC</name>
<dbReference type="InterPro" id="IPR002048">
    <property type="entry name" value="EF_hand_dom"/>
</dbReference>
<feature type="coiled-coil region" evidence="7">
    <location>
        <begin position="1451"/>
        <end position="1485"/>
    </location>
</feature>
<dbReference type="Gene3D" id="1.10.418.10">
    <property type="entry name" value="Calponin-like domain"/>
    <property type="match status" value="1"/>
</dbReference>
<feature type="coiled-coil region" evidence="7">
    <location>
        <begin position="1233"/>
        <end position="1260"/>
    </location>
</feature>
<feature type="coiled-coil region" evidence="7">
    <location>
        <begin position="321"/>
        <end position="365"/>
    </location>
</feature>
<dbReference type="Pfam" id="PF02187">
    <property type="entry name" value="GAS2"/>
    <property type="match status" value="1"/>
</dbReference>
<dbReference type="InterPro" id="IPR043197">
    <property type="entry name" value="Plakin"/>
</dbReference>
<dbReference type="PROSITE" id="PS00018">
    <property type="entry name" value="EF_HAND_1"/>
    <property type="match status" value="2"/>
</dbReference>